<evidence type="ECO:0000256" key="1">
    <source>
        <dbReference type="SAM" id="MobiDB-lite"/>
    </source>
</evidence>
<sequence length="73" mass="8735">MLMQSQYRPIGQRDRRQSYSIESAEARRHCKYPADEMKIELLACYNKHYVMSLWTLMGRLFHFGVIIIIGKRV</sequence>
<dbReference type="EMBL" id="VIGI01000010">
    <property type="protein sequence ID" value="KAB8294940.1"/>
    <property type="molecule type" value="Genomic_DNA"/>
</dbReference>
<keyword evidence="2" id="KW-1133">Transmembrane helix</keyword>
<evidence type="ECO:0000313" key="3">
    <source>
        <dbReference type="EMBL" id="KAB8294940.1"/>
    </source>
</evidence>
<evidence type="ECO:0000256" key="2">
    <source>
        <dbReference type="SAM" id="Phobius"/>
    </source>
</evidence>
<feature type="region of interest" description="Disordered" evidence="1">
    <location>
        <begin position="1"/>
        <end position="20"/>
    </location>
</feature>
<dbReference type="AlphaFoldDB" id="A0A5N6JZJ4"/>
<reference evidence="3 4" key="1">
    <citation type="submission" date="2019-06" db="EMBL/GenBank/DDBJ databases">
        <title>Genome Sequence of the Brown Rot Fungal Pathogen Monilinia laxa.</title>
        <authorList>
            <person name="De Miccolis Angelini R.M."/>
            <person name="Landi L."/>
            <person name="Abate D."/>
            <person name="Pollastro S."/>
            <person name="Romanazzi G."/>
            <person name="Faretra F."/>
        </authorList>
    </citation>
    <scope>NUCLEOTIDE SEQUENCE [LARGE SCALE GENOMIC DNA]</scope>
    <source>
        <strain evidence="3 4">Mlax316</strain>
    </source>
</reference>
<keyword evidence="2" id="KW-0472">Membrane</keyword>
<dbReference type="OrthoDB" id="10250268at2759"/>
<name>A0A5N6JZJ4_MONLA</name>
<comment type="caution">
    <text evidence="3">The sequence shown here is derived from an EMBL/GenBank/DDBJ whole genome shotgun (WGS) entry which is preliminary data.</text>
</comment>
<organism evidence="3 4">
    <name type="scientific">Monilinia laxa</name>
    <name type="common">Brown rot fungus</name>
    <name type="synonym">Sclerotinia laxa</name>
    <dbReference type="NCBI Taxonomy" id="61186"/>
    <lineage>
        <taxon>Eukaryota</taxon>
        <taxon>Fungi</taxon>
        <taxon>Dikarya</taxon>
        <taxon>Ascomycota</taxon>
        <taxon>Pezizomycotina</taxon>
        <taxon>Leotiomycetes</taxon>
        <taxon>Helotiales</taxon>
        <taxon>Sclerotiniaceae</taxon>
        <taxon>Monilinia</taxon>
    </lineage>
</organism>
<dbReference type="Proteomes" id="UP000326757">
    <property type="component" value="Unassembled WGS sequence"/>
</dbReference>
<gene>
    <name evidence="3" type="ORF">EYC80_006894</name>
</gene>
<accession>A0A5N6JZJ4</accession>
<keyword evidence="4" id="KW-1185">Reference proteome</keyword>
<proteinExistence type="predicted"/>
<keyword evidence="2" id="KW-0812">Transmembrane</keyword>
<evidence type="ECO:0000313" key="4">
    <source>
        <dbReference type="Proteomes" id="UP000326757"/>
    </source>
</evidence>
<protein>
    <submittedName>
        <fullName evidence="3">Uncharacterized protein</fullName>
    </submittedName>
</protein>
<feature type="transmembrane region" description="Helical" evidence="2">
    <location>
        <begin position="49"/>
        <end position="70"/>
    </location>
</feature>